<accession>A0A8B7ZA15</accession>
<feature type="compositionally biased region" description="Low complexity" evidence="1">
    <location>
        <begin position="1"/>
        <end position="30"/>
    </location>
</feature>
<feature type="region of interest" description="Disordered" evidence="1">
    <location>
        <begin position="261"/>
        <end position="429"/>
    </location>
</feature>
<reference evidence="4" key="1">
    <citation type="submission" date="2025-08" db="UniProtKB">
        <authorList>
            <consortium name="RefSeq"/>
        </authorList>
    </citation>
    <scope>IDENTIFICATION</scope>
</reference>
<name>A0A8B7ZA15_ACAPL</name>
<feature type="compositionally biased region" description="Basic residues" evidence="1">
    <location>
        <begin position="334"/>
        <end position="345"/>
    </location>
</feature>
<evidence type="ECO:0000259" key="2">
    <source>
        <dbReference type="PROSITE" id="PS50982"/>
    </source>
</evidence>
<dbReference type="CDD" id="cd00122">
    <property type="entry name" value="MBD"/>
    <property type="match status" value="1"/>
</dbReference>
<feature type="compositionally biased region" description="Basic residues" evidence="1">
    <location>
        <begin position="288"/>
        <end position="318"/>
    </location>
</feature>
<feature type="compositionally biased region" description="Basic residues" evidence="1">
    <location>
        <begin position="419"/>
        <end position="429"/>
    </location>
</feature>
<gene>
    <name evidence="4" type="primary">LOC110985642</name>
</gene>
<feature type="region of interest" description="Disordered" evidence="1">
    <location>
        <begin position="1"/>
        <end position="208"/>
    </location>
</feature>
<evidence type="ECO:0000256" key="1">
    <source>
        <dbReference type="SAM" id="MobiDB-lite"/>
    </source>
</evidence>
<dbReference type="GeneID" id="110985642"/>
<feature type="compositionally biased region" description="Low complexity" evidence="1">
    <location>
        <begin position="179"/>
        <end position="192"/>
    </location>
</feature>
<dbReference type="PROSITE" id="PS50982">
    <property type="entry name" value="MBD"/>
    <property type="match status" value="1"/>
</dbReference>
<sequence>MAEEGAAATLAATDLSSRSRSGSSSGSSESDVSPICKISPLVVPVSSSTRPLTPKKRHRAEMEEEARRQEALLAAERAKAESETKTLTSSDTTEEEQDLDEKRIPELEANVPAEAESTSPSTPSAEAETAAEVKVAPTETDHKRQPVKKRKAGEDSDGPDSVVNTPVKRRAAPKKTQVAKSPAAPKSPKTTPRTPPPQAVVTATGDEPLVPEGWRRVVTQRMQGGTAGRFDVYIWSPTGKKFRSRPQLHAYLEETGSSLSIDDFSFKHTGSSATPARFRKLTTPVKLEKKKKKTTPKKKTVGKSKVQKVTPKRGRPRKNSAGGTKSPGKQAVSKAKKGKQQRKVMKPPPDTGSKKASRAQQLQKLLVKINFQKPGDIREMSEDESSEEDSEDDFDPGTTEEAGPDVSDVSSTPSPPSSKKGRRHSSPIV</sequence>
<dbReference type="RefSeq" id="XP_022102509.1">
    <property type="nucleotide sequence ID" value="XM_022246817.1"/>
</dbReference>
<dbReference type="OMA" id="VSPICKI"/>
<organism evidence="3 4">
    <name type="scientific">Acanthaster planci</name>
    <name type="common">Crown-of-thorns starfish</name>
    <dbReference type="NCBI Taxonomy" id="133434"/>
    <lineage>
        <taxon>Eukaryota</taxon>
        <taxon>Metazoa</taxon>
        <taxon>Echinodermata</taxon>
        <taxon>Eleutherozoa</taxon>
        <taxon>Asterozoa</taxon>
        <taxon>Asteroidea</taxon>
        <taxon>Valvatacea</taxon>
        <taxon>Valvatida</taxon>
        <taxon>Acanthasteridae</taxon>
        <taxon>Acanthaster</taxon>
    </lineage>
</organism>
<evidence type="ECO:0000313" key="3">
    <source>
        <dbReference type="Proteomes" id="UP000694845"/>
    </source>
</evidence>
<protein>
    <submittedName>
        <fullName evidence="4">Methyl-CpG-binding domain protein 4-like</fullName>
    </submittedName>
</protein>
<dbReference type="InterPro" id="IPR016177">
    <property type="entry name" value="DNA-bd_dom_sf"/>
</dbReference>
<dbReference type="Proteomes" id="UP000694845">
    <property type="component" value="Unplaced"/>
</dbReference>
<dbReference type="Pfam" id="PF01429">
    <property type="entry name" value="MBD"/>
    <property type="match status" value="1"/>
</dbReference>
<keyword evidence="3" id="KW-1185">Reference proteome</keyword>
<feature type="compositionally biased region" description="Basic and acidic residues" evidence="1">
    <location>
        <begin position="65"/>
        <end position="84"/>
    </location>
</feature>
<feature type="compositionally biased region" description="Acidic residues" evidence="1">
    <location>
        <begin position="381"/>
        <end position="395"/>
    </location>
</feature>
<dbReference type="Gene3D" id="3.30.890.10">
    <property type="entry name" value="Methyl-cpg-binding Protein 2, Chain A"/>
    <property type="match status" value="1"/>
</dbReference>
<dbReference type="GO" id="GO:0003677">
    <property type="term" value="F:DNA binding"/>
    <property type="evidence" value="ECO:0007669"/>
    <property type="project" value="InterPro"/>
</dbReference>
<feature type="domain" description="MBD" evidence="2">
    <location>
        <begin position="200"/>
        <end position="271"/>
    </location>
</feature>
<dbReference type="SUPFAM" id="SSF54171">
    <property type="entry name" value="DNA-binding domain"/>
    <property type="match status" value="1"/>
</dbReference>
<proteinExistence type="predicted"/>
<feature type="compositionally biased region" description="Low complexity" evidence="1">
    <location>
        <begin position="112"/>
        <end position="138"/>
    </location>
</feature>
<evidence type="ECO:0000313" key="4">
    <source>
        <dbReference type="RefSeq" id="XP_022102509.1"/>
    </source>
</evidence>
<dbReference type="AlphaFoldDB" id="A0A8B7ZA15"/>
<dbReference type="SMART" id="SM00391">
    <property type="entry name" value="MBD"/>
    <property type="match status" value="1"/>
</dbReference>
<dbReference type="InterPro" id="IPR001739">
    <property type="entry name" value="Methyl_CpG_DNA-bd"/>
</dbReference>
<dbReference type="OrthoDB" id="10072024at2759"/>
<dbReference type="KEGG" id="aplc:110985642"/>